<proteinExistence type="predicted"/>
<protein>
    <submittedName>
        <fullName evidence="2">Non-structural protein 2</fullName>
    </submittedName>
</protein>
<accession>A0A1B1W6F6</accession>
<name>A0A1B1W6F6_PPV</name>
<evidence type="ECO:0000313" key="2">
    <source>
        <dbReference type="EMBL" id="ANW48426.1"/>
    </source>
</evidence>
<dbReference type="Proteomes" id="UP000134789">
    <property type="component" value="Genome"/>
</dbReference>
<reference evidence="2" key="1">
    <citation type="submission" date="2016-05" db="EMBL/GenBank/DDBJ databases">
        <title>Compelete sequence analysis of porcine parvovirus strain TJ.</title>
        <authorList>
            <person name="Cao L."/>
            <person name="Chen J."/>
            <person name="Shi H."/>
            <person name="Zhang X."/>
            <person name="Shi D."/>
            <person name="Zhu X."/>
            <person name="Feng L."/>
        </authorList>
    </citation>
    <scope>NUCLEOTIDE SEQUENCE [LARGE SCALE GENOMIC DNA]</scope>
    <source>
        <strain evidence="2">TJ</strain>
    </source>
</reference>
<sequence>MAAGNTYSEEVLKATNWLQDNAQKEAFSYVFKTQKVNLNGKEIAWNNYNKDTTDVEMINLQRGAETSWDQATDMEWESEIDSLTKRLTDFHISENFASGQQLRSNSNTGGPGFSFSLGAVERANNTNFHQPALNSNTARFSNTDTKSNLVRNRNRHKSLLW</sequence>
<dbReference type="EMBL" id="KX233726">
    <property type="protein sequence ID" value="ANW48426.1"/>
    <property type="molecule type" value="Genomic_DNA"/>
</dbReference>
<feature type="compositionally biased region" description="Polar residues" evidence="1">
    <location>
        <begin position="129"/>
        <end position="151"/>
    </location>
</feature>
<feature type="compositionally biased region" description="Basic residues" evidence="1">
    <location>
        <begin position="152"/>
        <end position="161"/>
    </location>
</feature>
<evidence type="ECO:0000256" key="1">
    <source>
        <dbReference type="SAM" id="MobiDB-lite"/>
    </source>
</evidence>
<feature type="region of interest" description="Disordered" evidence="1">
    <location>
        <begin position="129"/>
        <end position="161"/>
    </location>
</feature>
<organism evidence="2">
    <name type="scientific">Porcine parvovirus</name>
    <name type="common">PPV</name>
    <dbReference type="NCBI Taxonomy" id="10796"/>
    <lineage>
        <taxon>Viruses</taxon>
        <taxon>Monodnaviria</taxon>
        <taxon>Shotokuvirae</taxon>
        <taxon>Cossaviricota</taxon>
        <taxon>Quintoviricetes</taxon>
        <taxon>Piccovirales</taxon>
        <taxon>Parvoviridae</taxon>
        <taxon>Parvovirinae</taxon>
        <taxon>Protoparvovirus</taxon>
        <taxon>Protoparvovirus ungulate1</taxon>
    </lineage>
</organism>